<evidence type="ECO:0000256" key="6">
    <source>
        <dbReference type="RuleBase" id="RU004168"/>
    </source>
</evidence>
<evidence type="ECO:0000313" key="8">
    <source>
        <dbReference type="EMBL" id="TDM04212.1"/>
    </source>
</evidence>
<name>A0A9Q8CP50_9STAP</name>
<dbReference type="EMBL" id="SCWD01000001">
    <property type="protein sequence ID" value="TDM04212.1"/>
    <property type="molecule type" value="Genomic_DNA"/>
</dbReference>
<proteinExistence type="inferred from homology"/>
<organism evidence="8 9">
    <name type="scientific">Macrococcus carouselicus</name>
    <dbReference type="NCBI Taxonomy" id="69969"/>
    <lineage>
        <taxon>Bacteria</taxon>
        <taxon>Bacillati</taxon>
        <taxon>Bacillota</taxon>
        <taxon>Bacilli</taxon>
        <taxon>Bacillales</taxon>
        <taxon>Staphylococcaceae</taxon>
        <taxon>Macrococcus</taxon>
    </lineage>
</organism>
<evidence type="ECO:0000313" key="9">
    <source>
        <dbReference type="Proteomes" id="UP000295280"/>
    </source>
</evidence>
<dbReference type="OrthoDB" id="9808093at2"/>
<dbReference type="PROSITE" id="PS00150">
    <property type="entry name" value="ACYLPHOSPHATASE_1"/>
    <property type="match status" value="1"/>
</dbReference>
<evidence type="ECO:0000256" key="2">
    <source>
        <dbReference type="ARBA" id="ARBA00012150"/>
    </source>
</evidence>
<dbReference type="Gene3D" id="3.30.70.100">
    <property type="match status" value="1"/>
</dbReference>
<accession>A0A9Q8CP50</accession>
<evidence type="ECO:0000256" key="1">
    <source>
        <dbReference type="ARBA" id="ARBA00005614"/>
    </source>
</evidence>
<evidence type="ECO:0000256" key="3">
    <source>
        <dbReference type="ARBA" id="ARBA00015991"/>
    </source>
</evidence>
<evidence type="ECO:0000259" key="7">
    <source>
        <dbReference type="PROSITE" id="PS51160"/>
    </source>
</evidence>
<dbReference type="GO" id="GO:0003998">
    <property type="term" value="F:acylphosphatase activity"/>
    <property type="evidence" value="ECO:0007669"/>
    <property type="project" value="UniProtKB-EC"/>
</dbReference>
<dbReference type="Pfam" id="PF00708">
    <property type="entry name" value="Acylphosphatase"/>
    <property type="match status" value="1"/>
</dbReference>
<feature type="domain" description="Acylphosphatase-like" evidence="7">
    <location>
        <begin position="3"/>
        <end position="88"/>
    </location>
</feature>
<keyword evidence="5 8" id="KW-0378">Hydrolase</keyword>
<dbReference type="InterPro" id="IPR017968">
    <property type="entry name" value="Acylphosphatase_CS"/>
</dbReference>
<comment type="caution">
    <text evidence="8">The sequence shown here is derived from an EMBL/GenBank/DDBJ whole genome shotgun (WGS) entry which is preliminary data.</text>
</comment>
<protein>
    <recommendedName>
        <fullName evidence="3 5">acylphosphatase</fullName>
        <ecNumber evidence="2 5">3.6.1.7</ecNumber>
    </recommendedName>
</protein>
<dbReference type="InterPro" id="IPR020456">
    <property type="entry name" value="Acylphosphatase"/>
</dbReference>
<dbReference type="SUPFAM" id="SSF54975">
    <property type="entry name" value="Acylphosphatase/BLUF domain-like"/>
    <property type="match status" value="1"/>
</dbReference>
<dbReference type="InterPro" id="IPR036046">
    <property type="entry name" value="Acylphosphatase-like_dom_sf"/>
</dbReference>
<dbReference type="PANTHER" id="PTHR47268:SF4">
    <property type="entry name" value="ACYLPHOSPHATASE"/>
    <property type="match status" value="1"/>
</dbReference>
<sequence>MITRHYKIYGRVQGVGFRKATVSLAAKYDVTGTVANVEDFVEIFVAGNEQTVEQFMKRILKGPNVFAKVTSFEYETLDHRDYKQFTQV</sequence>
<dbReference type="Proteomes" id="UP000295280">
    <property type="component" value="Unassembled WGS sequence"/>
</dbReference>
<comment type="similarity">
    <text evidence="1 6">Belongs to the acylphosphatase family.</text>
</comment>
<feature type="active site" evidence="5">
    <location>
        <position position="36"/>
    </location>
</feature>
<evidence type="ECO:0000256" key="4">
    <source>
        <dbReference type="ARBA" id="ARBA00047645"/>
    </source>
</evidence>
<dbReference type="PROSITE" id="PS51160">
    <property type="entry name" value="ACYLPHOSPHATASE_3"/>
    <property type="match status" value="1"/>
</dbReference>
<gene>
    <name evidence="8" type="ORF">ERX40_03330</name>
</gene>
<keyword evidence="9" id="KW-1185">Reference proteome</keyword>
<reference evidence="8 9" key="1">
    <citation type="submission" date="2019-01" db="EMBL/GenBank/DDBJ databases">
        <title>Draft genome sequences of the type strains of six Macrococcus species.</title>
        <authorList>
            <person name="Mazhar S."/>
            <person name="Altermann E."/>
            <person name="Hill C."/>
            <person name="Mcauliffe O."/>
        </authorList>
    </citation>
    <scope>NUCLEOTIDE SEQUENCE [LARGE SCALE GENOMIC DNA]</scope>
    <source>
        <strain evidence="8 9">ATCC 51828</strain>
    </source>
</reference>
<dbReference type="AlphaFoldDB" id="A0A9Q8CP50"/>
<comment type="catalytic activity">
    <reaction evidence="4 5">
        <text>an acyl phosphate + H2O = a carboxylate + phosphate + H(+)</text>
        <dbReference type="Rhea" id="RHEA:14965"/>
        <dbReference type="ChEBI" id="CHEBI:15377"/>
        <dbReference type="ChEBI" id="CHEBI:15378"/>
        <dbReference type="ChEBI" id="CHEBI:29067"/>
        <dbReference type="ChEBI" id="CHEBI:43474"/>
        <dbReference type="ChEBI" id="CHEBI:59918"/>
        <dbReference type="EC" id="3.6.1.7"/>
    </reaction>
</comment>
<dbReference type="PANTHER" id="PTHR47268">
    <property type="entry name" value="ACYLPHOSPHATASE"/>
    <property type="match status" value="1"/>
</dbReference>
<dbReference type="RefSeq" id="WP_133417073.1">
    <property type="nucleotide sequence ID" value="NZ_SCWD01000001.1"/>
</dbReference>
<evidence type="ECO:0000256" key="5">
    <source>
        <dbReference type="PROSITE-ProRule" id="PRU00520"/>
    </source>
</evidence>
<dbReference type="EC" id="3.6.1.7" evidence="2 5"/>
<feature type="active site" evidence="5">
    <location>
        <position position="18"/>
    </location>
</feature>
<dbReference type="InterPro" id="IPR001792">
    <property type="entry name" value="Acylphosphatase-like_dom"/>
</dbReference>